<evidence type="ECO:0000313" key="2">
    <source>
        <dbReference type="EMBL" id="OZS79180.1"/>
    </source>
</evidence>
<dbReference type="RefSeq" id="WP_094941559.1">
    <property type="nucleotide sequence ID" value="NZ_NOKQ01000134.1"/>
</dbReference>
<name>A0A264W6H0_9BACL</name>
<keyword evidence="3" id="KW-1185">Reference proteome</keyword>
<proteinExistence type="predicted"/>
<accession>A0A264W6H0</accession>
<dbReference type="EMBL" id="NOKQ01000134">
    <property type="protein sequence ID" value="OZS79180.1"/>
    <property type="molecule type" value="Genomic_DNA"/>
</dbReference>
<dbReference type="Proteomes" id="UP000217065">
    <property type="component" value="Unassembled WGS sequence"/>
</dbReference>
<evidence type="ECO:0000313" key="3">
    <source>
        <dbReference type="Proteomes" id="UP000217065"/>
    </source>
</evidence>
<protein>
    <recommendedName>
        <fullName evidence="1">Aspartate/glutamate/uridylate kinase domain-containing protein</fullName>
    </recommendedName>
</protein>
<dbReference type="Gene3D" id="3.40.1160.10">
    <property type="entry name" value="Acetylglutamate kinase-like"/>
    <property type="match status" value="1"/>
</dbReference>
<feature type="domain" description="Aspartate/glutamate/uridylate kinase" evidence="1">
    <location>
        <begin position="12"/>
        <end position="102"/>
    </location>
</feature>
<dbReference type="OrthoDB" id="9799110at2"/>
<comment type="caution">
    <text evidence="2">The sequence shown here is derived from an EMBL/GenBank/DDBJ whole genome shotgun (WGS) entry which is preliminary data.</text>
</comment>
<evidence type="ECO:0000259" key="1">
    <source>
        <dbReference type="Pfam" id="PF00696"/>
    </source>
</evidence>
<dbReference type="AlphaFoldDB" id="A0A264W6H0"/>
<dbReference type="Pfam" id="PF00696">
    <property type="entry name" value="AA_kinase"/>
    <property type="match status" value="1"/>
</dbReference>
<organism evidence="2 3">
    <name type="scientific">Tetzosporium hominis</name>
    <dbReference type="NCBI Taxonomy" id="2020506"/>
    <lineage>
        <taxon>Bacteria</taxon>
        <taxon>Bacillati</taxon>
        <taxon>Bacillota</taxon>
        <taxon>Bacilli</taxon>
        <taxon>Bacillales</taxon>
        <taxon>Caryophanaceae</taxon>
        <taxon>Tetzosporium</taxon>
    </lineage>
</organism>
<dbReference type="SUPFAM" id="SSF53633">
    <property type="entry name" value="Carbamate kinase-like"/>
    <property type="match status" value="1"/>
</dbReference>
<sequence length="121" mass="13285">MEICSQTVEEFPVTIIPGLHFLSEDGLLKTFGHGGSDFTALLYAAYFECEALFYKNVPGAYYPPGSATLVPSLNHNQICELEVLQQQAAEFARQKNIPLSIMSFQTSESGTLIRSPVPKAL</sequence>
<dbReference type="InterPro" id="IPR036393">
    <property type="entry name" value="AceGlu_kinase-like_sf"/>
</dbReference>
<dbReference type="InterPro" id="IPR001048">
    <property type="entry name" value="Asp/Glu/Uridylate_kinase"/>
</dbReference>
<reference evidence="2 3" key="1">
    <citation type="submission" date="2017-07" db="EMBL/GenBank/DDBJ databases">
        <title>Tetzosporium hominis gen.nov. sp.nov.</title>
        <authorList>
            <person name="Tetz G."/>
            <person name="Tetz V."/>
        </authorList>
    </citation>
    <scope>NUCLEOTIDE SEQUENCE [LARGE SCALE GENOMIC DNA]</scope>
    <source>
        <strain evidence="2 3">VT-49</strain>
    </source>
</reference>
<gene>
    <name evidence="2" type="ORF">CF394_01820</name>
</gene>